<dbReference type="STRING" id="1855383.SAMN05216548_1299"/>
<accession>A0A1H9QI75</accession>
<dbReference type="PROSITE" id="PS51819">
    <property type="entry name" value="VOC"/>
    <property type="match status" value="1"/>
</dbReference>
<proteinExistence type="predicted"/>
<dbReference type="SUPFAM" id="SSF54593">
    <property type="entry name" value="Glyoxalase/Bleomycin resistance protein/Dihydroxybiphenyl dioxygenase"/>
    <property type="match status" value="1"/>
</dbReference>
<organism evidence="2 3">
    <name type="scientific">Faunimonas pinastri</name>
    <dbReference type="NCBI Taxonomy" id="1855383"/>
    <lineage>
        <taxon>Bacteria</taxon>
        <taxon>Pseudomonadati</taxon>
        <taxon>Pseudomonadota</taxon>
        <taxon>Alphaproteobacteria</taxon>
        <taxon>Hyphomicrobiales</taxon>
        <taxon>Afifellaceae</taxon>
        <taxon>Faunimonas</taxon>
    </lineage>
</organism>
<feature type="domain" description="VOC" evidence="1">
    <location>
        <begin position="8"/>
        <end position="130"/>
    </location>
</feature>
<sequence>MSGNASVPVLRVARPANDLAALQRFYGDAAGFAVLGSFDGHDGFDGLILGYPGAGWHLELVREHGTSAARAAGEEHLLVLYLPDAERWQAAVSRMESHGFRPVRSNNPYWDRRGRTFEDPEGYRLVLQNAAWPLDPPQAHSE</sequence>
<reference evidence="2 3" key="1">
    <citation type="submission" date="2016-10" db="EMBL/GenBank/DDBJ databases">
        <authorList>
            <person name="de Groot N.N."/>
        </authorList>
    </citation>
    <scope>NUCLEOTIDE SEQUENCE [LARGE SCALE GENOMIC DNA]</scope>
    <source>
        <strain evidence="2 3">A52C2</strain>
    </source>
</reference>
<evidence type="ECO:0000259" key="1">
    <source>
        <dbReference type="PROSITE" id="PS51819"/>
    </source>
</evidence>
<evidence type="ECO:0000313" key="3">
    <source>
        <dbReference type="Proteomes" id="UP000199647"/>
    </source>
</evidence>
<protein>
    <submittedName>
        <fullName evidence="2">Glyoxalase/Bleomycin resistance protein/Dioxygenase superfamily protein</fullName>
    </submittedName>
</protein>
<dbReference type="InterPro" id="IPR058998">
    <property type="entry name" value="YycE-like_N"/>
</dbReference>
<dbReference type="InterPro" id="IPR037523">
    <property type="entry name" value="VOC_core"/>
</dbReference>
<dbReference type="RefSeq" id="WP_092499956.1">
    <property type="nucleotide sequence ID" value="NZ_FOFG01000029.1"/>
</dbReference>
<dbReference type="GO" id="GO:0051213">
    <property type="term" value="F:dioxygenase activity"/>
    <property type="evidence" value="ECO:0007669"/>
    <property type="project" value="UniProtKB-KW"/>
</dbReference>
<dbReference type="EMBL" id="FOFG01000029">
    <property type="protein sequence ID" value="SER60130.1"/>
    <property type="molecule type" value="Genomic_DNA"/>
</dbReference>
<name>A0A1H9QI75_9HYPH</name>
<dbReference type="AlphaFoldDB" id="A0A1H9QI75"/>
<dbReference type="Pfam" id="PF22659">
    <property type="entry name" value="YycE-like_C"/>
    <property type="match status" value="1"/>
</dbReference>
<keyword evidence="2" id="KW-0560">Oxidoreductase</keyword>
<keyword evidence="2" id="KW-0223">Dioxygenase</keyword>
<dbReference type="Pfam" id="PF22658">
    <property type="entry name" value="YycE-like_N"/>
    <property type="match status" value="1"/>
</dbReference>
<dbReference type="Gene3D" id="3.10.180.10">
    <property type="entry name" value="2,3-Dihydroxybiphenyl 1,2-Dioxygenase, domain 1"/>
    <property type="match status" value="1"/>
</dbReference>
<gene>
    <name evidence="2" type="ORF">SAMN05216548_1299</name>
</gene>
<dbReference type="InterPro" id="IPR029068">
    <property type="entry name" value="Glyas_Bleomycin-R_OHBP_Dase"/>
</dbReference>
<dbReference type="OrthoDB" id="8018325at2"/>
<dbReference type="InterPro" id="IPR058997">
    <property type="entry name" value="YycE-like_C"/>
</dbReference>
<evidence type="ECO:0000313" key="2">
    <source>
        <dbReference type="EMBL" id="SER60130.1"/>
    </source>
</evidence>
<dbReference type="CDD" id="cd06587">
    <property type="entry name" value="VOC"/>
    <property type="match status" value="1"/>
</dbReference>
<dbReference type="Proteomes" id="UP000199647">
    <property type="component" value="Unassembled WGS sequence"/>
</dbReference>
<keyword evidence="3" id="KW-1185">Reference proteome</keyword>